<dbReference type="InterPro" id="IPR011006">
    <property type="entry name" value="CheY-like_superfamily"/>
</dbReference>
<sequence>MSPRPIRVLMVDDHAMFRAGVRALLESEPDVEIVGETGDGADAHRLAVSLRPDVVLMDLRLGGPGGIDGVEATRRVLAGAPGTAVVVLTSYSTQADVARAMTAGARGYVLKAGEPDELFHAVRTAAAGGVGLGSEVAAAVVSQLTAPEPVLSGREIEVIRLVAQGLSNRAIASSLFLTEATVKTHLVRMYRKLGADNRAAAVSEAVRRGLVDP</sequence>
<dbReference type="PROSITE" id="PS00622">
    <property type="entry name" value="HTH_LUXR_1"/>
    <property type="match status" value="1"/>
</dbReference>
<dbReference type="InterPro" id="IPR058245">
    <property type="entry name" value="NreC/VraR/RcsB-like_REC"/>
</dbReference>
<dbReference type="PANTHER" id="PTHR43214">
    <property type="entry name" value="TWO-COMPONENT RESPONSE REGULATOR"/>
    <property type="match status" value="1"/>
</dbReference>
<keyword evidence="3" id="KW-0238">DNA-binding</keyword>
<feature type="domain" description="Response regulatory" evidence="7">
    <location>
        <begin position="7"/>
        <end position="126"/>
    </location>
</feature>
<evidence type="ECO:0000256" key="3">
    <source>
        <dbReference type="ARBA" id="ARBA00023125"/>
    </source>
</evidence>
<organism evidence="8 9">
    <name type="scientific">Lentzea rhizosphaerae</name>
    <dbReference type="NCBI Taxonomy" id="2041025"/>
    <lineage>
        <taxon>Bacteria</taxon>
        <taxon>Bacillati</taxon>
        <taxon>Actinomycetota</taxon>
        <taxon>Actinomycetes</taxon>
        <taxon>Pseudonocardiales</taxon>
        <taxon>Pseudonocardiaceae</taxon>
        <taxon>Lentzea</taxon>
    </lineage>
</organism>
<dbReference type="SUPFAM" id="SSF46894">
    <property type="entry name" value="C-terminal effector domain of the bipartite response regulators"/>
    <property type="match status" value="1"/>
</dbReference>
<dbReference type="PANTHER" id="PTHR43214:SF24">
    <property type="entry name" value="TRANSCRIPTIONAL REGULATORY PROTEIN NARL-RELATED"/>
    <property type="match status" value="1"/>
</dbReference>
<evidence type="ECO:0000313" key="9">
    <source>
        <dbReference type="Proteomes" id="UP001595690"/>
    </source>
</evidence>
<dbReference type="Gene3D" id="3.40.50.2300">
    <property type="match status" value="1"/>
</dbReference>
<evidence type="ECO:0000256" key="1">
    <source>
        <dbReference type="ARBA" id="ARBA00022553"/>
    </source>
</evidence>
<evidence type="ECO:0000256" key="4">
    <source>
        <dbReference type="ARBA" id="ARBA00023163"/>
    </source>
</evidence>
<dbReference type="PROSITE" id="PS50043">
    <property type="entry name" value="HTH_LUXR_2"/>
    <property type="match status" value="1"/>
</dbReference>
<keyword evidence="2" id="KW-0805">Transcription regulation</keyword>
<reference evidence="9" key="1">
    <citation type="journal article" date="2019" name="Int. J. Syst. Evol. Microbiol.">
        <title>The Global Catalogue of Microorganisms (GCM) 10K type strain sequencing project: providing services to taxonomists for standard genome sequencing and annotation.</title>
        <authorList>
            <consortium name="The Broad Institute Genomics Platform"/>
            <consortium name="The Broad Institute Genome Sequencing Center for Infectious Disease"/>
            <person name="Wu L."/>
            <person name="Ma J."/>
        </authorList>
    </citation>
    <scope>NUCLEOTIDE SEQUENCE [LARGE SCALE GENOMIC DNA]</scope>
    <source>
        <strain evidence="9">CGMCC 4.7405</strain>
    </source>
</reference>
<dbReference type="Pfam" id="PF00072">
    <property type="entry name" value="Response_reg"/>
    <property type="match status" value="1"/>
</dbReference>
<dbReference type="CDD" id="cd17535">
    <property type="entry name" value="REC_NarL-like"/>
    <property type="match status" value="1"/>
</dbReference>
<dbReference type="CDD" id="cd06170">
    <property type="entry name" value="LuxR_C_like"/>
    <property type="match status" value="1"/>
</dbReference>
<keyword evidence="9" id="KW-1185">Reference proteome</keyword>
<dbReference type="Pfam" id="PF00196">
    <property type="entry name" value="GerE"/>
    <property type="match status" value="1"/>
</dbReference>
<dbReference type="InterPro" id="IPR000792">
    <property type="entry name" value="Tscrpt_reg_LuxR_C"/>
</dbReference>
<gene>
    <name evidence="8" type="ORF">ACFOWZ_29385</name>
</gene>
<feature type="modified residue" description="4-aspartylphosphate" evidence="5">
    <location>
        <position position="58"/>
    </location>
</feature>
<dbReference type="RefSeq" id="WP_382377138.1">
    <property type="nucleotide sequence ID" value="NZ_JBHRZI010000025.1"/>
</dbReference>
<protein>
    <submittedName>
        <fullName evidence="8">Response regulator</fullName>
    </submittedName>
</protein>
<dbReference type="InterPro" id="IPR016032">
    <property type="entry name" value="Sig_transdc_resp-reg_C-effctor"/>
</dbReference>
<proteinExistence type="predicted"/>
<dbReference type="PRINTS" id="PR00038">
    <property type="entry name" value="HTHLUXR"/>
</dbReference>
<name>A0ABV8C0R0_9PSEU</name>
<dbReference type="SUPFAM" id="SSF52172">
    <property type="entry name" value="CheY-like"/>
    <property type="match status" value="1"/>
</dbReference>
<comment type="caution">
    <text evidence="8">The sequence shown here is derived from an EMBL/GenBank/DDBJ whole genome shotgun (WGS) entry which is preliminary data.</text>
</comment>
<keyword evidence="1 5" id="KW-0597">Phosphoprotein</keyword>
<keyword evidence="4" id="KW-0804">Transcription</keyword>
<evidence type="ECO:0000259" key="7">
    <source>
        <dbReference type="PROSITE" id="PS50110"/>
    </source>
</evidence>
<evidence type="ECO:0000256" key="2">
    <source>
        <dbReference type="ARBA" id="ARBA00023015"/>
    </source>
</evidence>
<evidence type="ECO:0000313" key="8">
    <source>
        <dbReference type="EMBL" id="MFC3895608.1"/>
    </source>
</evidence>
<accession>A0ABV8C0R0</accession>
<dbReference type="Proteomes" id="UP001595690">
    <property type="component" value="Unassembled WGS sequence"/>
</dbReference>
<feature type="domain" description="HTH luxR-type" evidence="6">
    <location>
        <begin position="144"/>
        <end position="209"/>
    </location>
</feature>
<dbReference type="InterPro" id="IPR001789">
    <property type="entry name" value="Sig_transdc_resp-reg_receiver"/>
</dbReference>
<dbReference type="EMBL" id="JBHRZI010000025">
    <property type="protein sequence ID" value="MFC3895608.1"/>
    <property type="molecule type" value="Genomic_DNA"/>
</dbReference>
<dbReference type="PROSITE" id="PS50110">
    <property type="entry name" value="RESPONSE_REGULATORY"/>
    <property type="match status" value="1"/>
</dbReference>
<evidence type="ECO:0000259" key="6">
    <source>
        <dbReference type="PROSITE" id="PS50043"/>
    </source>
</evidence>
<dbReference type="InterPro" id="IPR039420">
    <property type="entry name" value="WalR-like"/>
</dbReference>
<dbReference type="SMART" id="SM00448">
    <property type="entry name" value="REC"/>
    <property type="match status" value="1"/>
</dbReference>
<dbReference type="SMART" id="SM00421">
    <property type="entry name" value="HTH_LUXR"/>
    <property type="match status" value="1"/>
</dbReference>
<evidence type="ECO:0000256" key="5">
    <source>
        <dbReference type="PROSITE-ProRule" id="PRU00169"/>
    </source>
</evidence>